<dbReference type="EMBL" id="OZ019909">
    <property type="protein sequence ID" value="CAK9209522.1"/>
    <property type="molecule type" value="Genomic_DNA"/>
</dbReference>
<evidence type="ECO:0008006" key="4">
    <source>
        <dbReference type="Google" id="ProtNLM"/>
    </source>
</evidence>
<accession>A0ABP0U050</accession>
<feature type="region of interest" description="Disordered" evidence="1">
    <location>
        <begin position="578"/>
        <end position="607"/>
    </location>
</feature>
<dbReference type="SUPFAM" id="SSF55961">
    <property type="entry name" value="Bet v1-like"/>
    <property type="match status" value="1"/>
</dbReference>
<gene>
    <name evidence="2" type="ORF">CSSPTR1EN2_LOCUS9811</name>
</gene>
<evidence type="ECO:0000313" key="3">
    <source>
        <dbReference type="Proteomes" id="UP001497512"/>
    </source>
</evidence>
<dbReference type="InterPro" id="IPR023393">
    <property type="entry name" value="START-like_dom_sf"/>
</dbReference>
<name>A0ABP0U050_9BRYO</name>
<dbReference type="PANTHER" id="PTHR34560:SF1">
    <property type="entry name" value="START DOMAIN-CONTAINING PROTEIN"/>
    <property type="match status" value="1"/>
</dbReference>
<sequence length="607" mass="68399">MTNITEARQRLDKTLTSHELSDCVAIRKIVLKQLQNSFTDGKVPNEGVVDGGKQSDQLVEKKSKQLFALLEDLRSAKGERGNKIVAGEWKLKQNTPIMRVMYREGPEGAPYHSLCLDGLIDGPMATALCVGWEAPLYKQWWPQFSAPTFKMVESHWLKRNSVGGDLSLLRIKVPWPLAMREVLLSEYELEYFEEDLIVVMYASFPEEPDETLDGISATDVPKIEPNVVRMDLAGGFAMQKIGPNRMFFRLICDLDMKLDFVPPWLINFIARQLVGHGHKLYQKAISSVKGSAFEDLLETEPMYARVKCAVDMKILNGEAPPVNLLPSNSPNLVECFREELEPLELALENLSDSSLESMQGVVDTGMRTVNPIQRTQPDSNVQTNGELHYGWATSQVEAAVPLYEDLASLNTLSHELEEELRPDAEAEDPEVAWALQVLAKLITHVKEQNASSNNRQDVESLRDSTTATDQMHLQNVNNEEFTRPASALVQFMNGRPRLESAADSEHKNEEENPQSVGRFGTGWHKVGEQEMNSQEIGKYHKVVNSIGKDDLKSVEADPPSNARHQGYRFYVPFWSKRKHCNDRNDEKPTLYGPQNGESKSNHIAENL</sequence>
<protein>
    <recommendedName>
        <fullName evidence="4">START domain-containing protein</fullName>
    </recommendedName>
</protein>
<dbReference type="Gene3D" id="3.30.530.20">
    <property type="match status" value="1"/>
</dbReference>
<dbReference type="Proteomes" id="UP001497512">
    <property type="component" value="Chromosome 17"/>
</dbReference>
<reference evidence="2" key="1">
    <citation type="submission" date="2024-02" db="EMBL/GenBank/DDBJ databases">
        <authorList>
            <consortium name="ELIXIR-Norway"/>
            <consortium name="Elixir Norway"/>
        </authorList>
    </citation>
    <scope>NUCLEOTIDE SEQUENCE</scope>
</reference>
<feature type="region of interest" description="Disordered" evidence="1">
    <location>
        <begin position="498"/>
        <end position="521"/>
    </location>
</feature>
<feature type="region of interest" description="Disordered" evidence="1">
    <location>
        <begin position="448"/>
        <end position="470"/>
    </location>
</feature>
<feature type="compositionally biased region" description="Basic and acidic residues" evidence="1">
    <location>
        <begin position="498"/>
        <end position="510"/>
    </location>
</feature>
<evidence type="ECO:0000313" key="2">
    <source>
        <dbReference type="EMBL" id="CAK9209522.1"/>
    </source>
</evidence>
<feature type="compositionally biased region" description="Polar residues" evidence="1">
    <location>
        <begin position="595"/>
        <end position="607"/>
    </location>
</feature>
<keyword evidence="3" id="KW-1185">Reference proteome</keyword>
<proteinExistence type="predicted"/>
<organism evidence="2 3">
    <name type="scientific">Sphagnum troendelagicum</name>
    <dbReference type="NCBI Taxonomy" id="128251"/>
    <lineage>
        <taxon>Eukaryota</taxon>
        <taxon>Viridiplantae</taxon>
        <taxon>Streptophyta</taxon>
        <taxon>Embryophyta</taxon>
        <taxon>Bryophyta</taxon>
        <taxon>Sphagnophytina</taxon>
        <taxon>Sphagnopsida</taxon>
        <taxon>Sphagnales</taxon>
        <taxon>Sphagnaceae</taxon>
        <taxon>Sphagnum</taxon>
    </lineage>
</organism>
<dbReference type="PANTHER" id="PTHR34560">
    <property type="entry name" value="POLYKETIDE CYCLASE/DEHYDRASE/LIPID TRANSPORT SUPERFAMILY PROTEIN"/>
    <property type="match status" value="1"/>
</dbReference>
<evidence type="ECO:0000256" key="1">
    <source>
        <dbReference type="SAM" id="MobiDB-lite"/>
    </source>
</evidence>